<reference evidence="2" key="1">
    <citation type="submission" date="2014-09" db="EMBL/GenBank/DDBJ databases">
        <authorList>
            <person name="Magalhaes I.L.F."/>
            <person name="Oliveira U."/>
            <person name="Santos F.R."/>
            <person name="Vidigal T.H.D.A."/>
            <person name="Brescovit A.D."/>
            <person name="Santos A.J."/>
        </authorList>
    </citation>
    <scope>NUCLEOTIDE SEQUENCE</scope>
    <source>
        <tissue evidence="2">Shoot tissue taken approximately 20 cm above the soil surface</tissue>
    </source>
</reference>
<dbReference type="EMBL" id="GBRH01232304">
    <property type="protein sequence ID" value="JAD65591.1"/>
    <property type="molecule type" value="Transcribed_RNA"/>
</dbReference>
<protein>
    <submittedName>
        <fullName evidence="2">Uncharacterized protein</fullName>
    </submittedName>
</protein>
<organism evidence="2">
    <name type="scientific">Arundo donax</name>
    <name type="common">Giant reed</name>
    <name type="synonym">Donax arundinaceus</name>
    <dbReference type="NCBI Taxonomy" id="35708"/>
    <lineage>
        <taxon>Eukaryota</taxon>
        <taxon>Viridiplantae</taxon>
        <taxon>Streptophyta</taxon>
        <taxon>Embryophyta</taxon>
        <taxon>Tracheophyta</taxon>
        <taxon>Spermatophyta</taxon>
        <taxon>Magnoliopsida</taxon>
        <taxon>Liliopsida</taxon>
        <taxon>Poales</taxon>
        <taxon>Poaceae</taxon>
        <taxon>PACMAD clade</taxon>
        <taxon>Arundinoideae</taxon>
        <taxon>Arundineae</taxon>
        <taxon>Arundo</taxon>
    </lineage>
</organism>
<evidence type="ECO:0000256" key="1">
    <source>
        <dbReference type="SAM" id="MobiDB-lite"/>
    </source>
</evidence>
<reference evidence="2" key="2">
    <citation type="journal article" date="2015" name="Data Brief">
        <title>Shoot transcriptome of the giant reed, Arundo donax.</title>
        <authorList>
            <person name="Barrero R.A."/>
            <person name="Guerrero F.D."/>
            <person name="Moolhuijzen P."/>
            <person name="Goolsby J.A."/>
            <person name="Tidwell J."/>
            <person name="Bellgard S.E."/>
            <person name="Bellgard M.I."/>
        </authorList>
    </citation>
    <scope>NUCLEOTIDE SEQUENCE</scope>
    <source>
        <tissue evidence="2">Shoot tissue taken approximately 20 cm above the soil surface</tissue>
    </source>
</reference>
<proteinExistence type="predicted"/>
<accession>A0A0A9BQG9</accession>
<feature type="region of interest" description="Disordered" evidence="1">
    <location>
        <begin position="1"/>
        <end position="42"/>
    </location>
</feature>
<evidence type="ECO:0000313" key="2">
    <source>
        <dbReference type="EMBL" id="JAD65591.1"/>
    </source>
</evidence>
<dbReference type="AlphaFoldDB" id="A0A0A9BQG9"/>
<feature type="compositionally biased region" description="Polar residues" evidence="1">
    <location>
        <begin position="1"/>
        <end position="26"/>
    </location>
</feature>
<name>A0A0A9BQG9_ARUDO</name>
<sequence>MTSSSSVGWNRNPGGSCSAPPQSIPISSRIGDSRNGRSGAEC</sequence>